<organism evidence="1 2">
    <name type="scientific">Vagococcus fluvialis</name>
    <dbReference type="NCBI Taxonomy" id="2738"/>
    <lineage>
        <taxon>Bacteria</taxon>
        <taxon>Bacillati</taxon>
        <taxon>Bacillota</taxon>
        <taxon>Bacilli</taxon>
        <taxon>Lactobacillales</taxon>
        <taxon>Enterococcaceae</taxon>
        <taxon>Vagococcus</taxon>
    </lineage>
</organism>
<dbReference type="Proteomes" id="UP000521358">
    <property type="component" value="Unassembled WGS sequence"/>
</dbReference>
<name>A0A7X6DA65_9ENTE</name>
<sequence length="54" mass="6339">MTVTECMYCDNSFPPKNYDGDLVCSCCGAEWNDAKYERELTERELEEIYNVCKE</sequence>
<dbReference type="AlphaFoldDB" id="A0A7X6DA65"/>
<protein>
    <submittedName>
        <fullName evidence="1">Uncharacterized protein</fullName>
    </submittedName>
</protein>
<proteinExistence type="predicted"/>
<evidence type="ECO:0000313" key="1">
    <source>
        <dbReference type="EMBL" id="NKC68473.1"/>
    </source>
</evidence>
<dbReference type="EMBL" id="JAAVMB010000012">
    <property type="protein sequence ID" value="NKC68473.1"/>
    <property type="molecule type" value="Genomic_DNA"/>
</dbReference>
<dbReference type="RefSeq" id="WP_167807662.1">
    <property type="nucleotide sequence ID" value="NZ_JAAVMB010000012.1"/>
</dbReference>
<comment type="caution">
    <text evidence="1">The sequence shown here is derived from an EMBL/GenBank/DDBJ whole genome shotgun (WGS) entry which is preliminary data.</text>
</comment>
<gene>
    <name evidence="1" type="ORF">HED35_10270</name>
</gene>
<evidence type="ECO:0000313" key="2">
    <source>
        <dbReference type="Proteomes" id="UP000521358"/>
    </source>
</evidence>
<accession>A0A7X6DA65</accession>
<reference evidence="1 2" key="1">
    <citation type="submission" date="2020-03" db="EMBL/GenBank/DDBJ databases">
        <title>Bacterial samples isolated from urine from healthy bovine heifers (Gyr breed).</title>
        <authorList>
            <person name="Giannattasio-Ferraz S."/>
            <person name="Maskeri L."/>
            <person name="Penido A."/>
            <person name="Barbosa-Stancioli E.F."/>
            <person name="Putonti C."/>
        </authorList>
    </citation>
    <scope>NUCLEOTIDE SEQUENCE [LARGE SCALE GENOMIC DNA]</scope>
    <source>
        <strain evidence="1 2">UFMG-H7</strain>
    </source>
</reference>